<reference evidence="11 12" key="1">
    <citation type="submission" date="2019-02" db="EMBL/GenBank/DDBJ databases">
        <title>Deep-cultivation of Planctomycetes and their phenomic and genomic characterization uncovers novel biology.</title>
        <authorList>
            <person name="Wiegand S."/>
            <person name="Jogler M."/>
            <person name="Boedeker C."/>
            <person name="Pinto D."/>
            <person name="Vollmers J."/>
            <person name="Rivas-Marin E."/>
            <person name="Kohn T."/>
            <person name="Peeters S.H."/>
            <person name="Heuer A."/>
            <person name="Rast P."/>
            <person name="Oberbeckmann S."/>
            <person name="Bunk B."/>
            <person name="Jeske O."/>
            <person name="Meyerdierks A."/>
            <person name="Storesund J.E."/>
            <person name="Kallscheuer N."/>
            <person name="Luecker S."/>
            <person name="Lage O.M."/>
            <person name="Pohl T."/>
            <person name="Merkel B.J."/>
            <person name="Hornburger P."/>
            <person name="Mueller R.-W."/>
            <person name="Bruemmer F."/>
            <person name="Labrenz M."/>
            <person name="Spormann A.M."/>
            <person name="Op den Camp H."/>
            <person name="Overmann J."/>
            <person name="Amann R."/>
            <person name="Jetten M.S.M."/>
            <person name="Mascher T."/>
            <person name="Medema M.H."/>
            <person name="Devos D.P."/>
            <person name="Kaster A.-K."/>
            <person name="Ovreas L."/>
            <person name="Rohde M."/>
            <person name="Galperin M.Y."/>
            <person name="Jogler C."/>
        </authorList>
    </citation>
    <scope>NUCLEOTIDE SEQUENCE [LARGE SCALE GENOMIC DNA]</scope>
    <source>
        <strain evidence="11 12">SV_7m_r</strain>
    </source>
</reference>
<keyword evidence="7" id="KW-0234">DNA repair</keyword>
<dbReference type="CDD" id="cd04488">
    <property type="entry name" value="RecG_wedge_OBF"/>
    <property type="match status" value="1"/>
</dbReference>
<dbReference type="InterPro" id="IPR027417">
    <property type="entry name" value="P-loop_NTPase"/>
</dbReference>
<name>A0A517SX47_9BACT</name>
<accession>A0A517SX47</accession>
<dbReference type="RefSeq" id="WP_145273826.1">
    <property type="nucleotide sequence ID" value="NZ_CP036272.1"/>
</dbReference>
<dbReference type="InterPro" id="IPR001650">
    <property type="entry name" value="Helicase_C-like"/>
</dbReference>
<dbReference type="NCBIfam" id="NF008165">
    <property type="entry name" value="PRK10917.1-3"/>
    <property type="match status" value="1"/>
</dbReference>
<dbReference type="InterPro" id="IPR011545">
    <property type="entry name" value="DEAD/DEAH_box_helicase_dom"/>
</dbReference>
<evidence type="ECO:0000256" key="6">
    <source>
        <dbReference type="ARBA" id="ARBA00023125"/>
    </source>
</evidence>
<keyword evidence="6" id="KW-0238">DNA-binding</keyword>
<dbReference type="GO" id="GO:0016787">
    <property type="term" value="F:hydrolase activity"/>
    <property type="evidence" value="ECO:0007669"/>
    <property type="project" value="UniProtKB-KW"/>
</dbReference>
<dbReference type="Gene3D" id="2.40.50.140">
    <property type="entry name" value="Nucleic acid-binding proteins"/>
    <property type="match status" value="1"/>
</dbReference>
<dbReference type="GO" id="GO:0006281">
    <property type="term" value="P:DNA repair"/>
    <property type="evidence" value="ECO:0007669"/>
    <property type="project" value="UniProtKB-KW"/>
</dbReference>
<evidence type="ECO:0000256" key="4">
    <source>
        <dbReference type="ARBA" id="ARBA00022806"/>
    </source>
</evidence>
<dbReference type="OrthoDB" id="9804325at2"/>
<evidence type="ECO:0000256" key="8">
    <source>
        <dbReference type="ARBA" id="ARBA00049819"/>
    </source>
</evidence>
<feature type="domain" description="Helicase ATP-binding" evidence="9">
    <location>
        <begin position="297"/>
        <end position="457"/>
    </location>
</feature>
<dbReference type="CDD" id="cd17992">
    <property type="entry name" value="DEXHc_RecG"/>
    <property type="match status" value="1"/>
</dbReference>
<evidence type="ECO:0000256" key="3">
    <source>
        <dbReference type="ARBA" id="ARBA00022801"/>
    </source>
</evidence>
<keyword evidence="2" id="KW-0227">DNA damage</keyword>
<dbReference type="EMBL" id="CP036272">
    <property type="protein sequence ID" value="QDT60720.1"/>
    <property type="molecule type" value="Genomic_DNA"/>
</dbReference>
<dbReference type="InterPro" id="IPR012340">
    <property type="entry name" value="NA-bd_OB-fold"/>
</dbReference>
<dbReference type="SMART" id="SM00490">
    <property type="entry name" value="HELICc"/>
    <property type="match status" value="1"/>
</dbReference>
<protein>
    <recommendedName>
        <fullName evidence="8">Probable DNA 3'-5' helicase RecG</fullName>
    </recommendedName>
</protein>
<gene>
    <name evidence="11" type="primary">recG</name>
    <name evidence="11" type="ORF">SV7mr_32460</name>
</gene>
<dbReference type="GO" id="GO:0003677">
    <property type="term" value="F:DNA binding"/>
    <property type="evidence" value="ECO:0007669"/>
    <property type="project" value="UniProtKB-KW"/>
</dbReference>
<evidence type="ECO:0000256" key="1">
    <source>
        <dbReference type="ARBA" id="ARBA00022741"/>
    </source>
</evidence>
<keyword evidence="5" id="KW-0067">ATP-binding</keyword>
<dbReference type="Pfam" id="PF17191">
    <property type="entry name" value="RecG_wedge"/>
    <property type="match status" value="1"/>
</dbReference>
<dbReference type="SUPFAM" id="SSF52540">
    <property type="entry name" value="P-loop containing nucleoside triphosphate hydrolases"/>
    <property type="match status" value="2"/>
</dbReference>
<dbReference type="PANTHER" id="PTHR47964:SF1">
    <property type="entry name" value="ATP-DEPENDENT DNA HELICASE HOMOLOG RECG, CHLOROPLASTIC"/>
    <property type="match status" value="1"/>
</dbReference>
<evidence type="ECO:0000256" key="7">
    <source>
        <dbReference type="ARBA" id="ARBA00023204"/>
    </source>
</evidence>
<evidence type="ECO:0000256" key="5">
    <source>
        <dbReference type="ARBA" id="ARBA00022840"/>
    </source>
</evidence>
<keyword evidence="1" id="KW-0547">Nucleotide-binding</keyword>
<organism evidence="11 12">
    <name type="scientific">Stieleria bergensis</name>
    <dbReference type="NCBI Taxonomy" id="2528025"/>
    <lineage>
        <taxon>Bacteria</taxon>
        <taxon>Pseudomonadati</taxon>
        <taxon>Planctomycetota</taxon>
        <taxon>Planctomycetia</taxon>
        <taxon>Pirellulales</taxon>
        <taxon>Pirellulaceae</taxon>
        <taxon>Stieleria</taxon>
    </lineage>
</organism>
<dbReference type="Gene3D" id="3.40.50.300">
    <property type="entry name" value="P-loop containing nucleotide triphosphate hydrolases"/>
    <property type="match status" value="2"/>
</dbReference>
<dbReference type="PROSITE" id="PS51194">
    <property type="entry name" value="HELICASE_CTER"/>
    <property type="match status" value="1"/>
</dbReference>
<dbReference type="PROSITE" id="PS51192">
    <property type="entry name" value="HELICASE_ATP_BIND_1"/>
    <property type="match status" value="1"/>
</dbReference>
<proteinExistence type="predicted"/>
<evidence type="ECO:0000259" key="10">
    <source>
        <dbReference type="PROSITE" id="PS51194"/>
    </source>
</evidence>
<feature type="domain" description="Helicase C-terminal" evidence="10">
    <location>
        <begin position="483"/>
        <end position="641"/>
    </location>
</feature>
<dbReference type="InterPro" id="IPR014001">
    <property type="entry name" value="Helicase_ATP-bd"/>
</dbReference>
<dbReference type="SMART" id="SM00487">
    <property type="entry name" value="DEXDc"/>
    <property type="match status" value="1"/>
</dbReference>
<dbReference type="PANTHER" id="PTHR47964">
    <property type="entry name" value="ATP-DEPENDENT DNA HELICASE HOMOLOG RECG, CHLOROPLASTIC"/>
    <property type="match status" value="1"/>
</dbReference>
<dbReference type="InterPro" id="IPR033454">
    <property type="entry name" value="RecG_wedge"/>
</dbReference>
<dbReference type="InterPro" id="IPR047112">
    <property type="entry name" value="RecG/Mfd"/>
</dbReference>
<dbReference type="NCBIfam" id="NF008168">
    <property type="entry name" value="PRK10917.2-2"/>
    <property type="match status" value="1"/>
</dbReference>
<keyword evidence="4 11" id="KW-0347">Helicase</keyword>
<dbReference type="Pfam" id="PF00270">
    <property type="entry name" value="DEAD"/>
    <property type="match status" value="1"/>
</dbReference>
<dbReference type="GO" id="GO:0003678">
    <property type="term" value="F:DNA helicase activity"/>
    <property type="evidence" value="ECO:0007669"/>
    <property type="project" value="TreeGrafter"/>
</dbReference>
<evidence type="ECO:0000313" key="12">
    <source>
        <dbReference type="Proteomes" id="UP000315003"/>
    </source>
</evidence>
<sequence>MEDSKSEPSITLGSPAASIAGIGNLRAQLLQRLNLRTAGDMLFFFPRDYEFPAPPCRIDQLKEGVEASLIGTIADVELRSSSPTRSILGAVLENETGAIRIVFFNQPFRAEQLTYGRKLMIQGTPKVSGMGLQMSHPKITYLDKTDGEIETPRILPIYPLTEGMKQHEIRRIIQLVIEPLADDLPEVLPTELRDLATQRLRAAEFSLQLPLLEINQAIKQIHWPDDKDHLKAARMRFVFQELLVMQLALATRRKSLQDSMQSVSMETSNLLDTRIINRFPFELTDDQRSAMRQISEDMSRKYPMNRLLQGDVGSGKTVVAIYGMMLAVGNKQQAALMAPTEVLARQHYETLTRMLADSRVTIGLLCGSLSAKERRDTLAAVAGGEVDLIVGTQSLLHGIEFANLGLCVIDEQHKFGVGQRGSFRSGGVDPHYLVMSATPIPRSVAMTVFGDTELTTLREKPPGRGTVKTYLGRGQWTQRWWGFVKQRLDEGRQAYVVAPRVASSSDSDEDEDVSSVLTVFKELSQKQFADYSVALLHGKMPNDEKQRVMESFADGEIDLLVTTTVIEVGIDVPNATVMTIMSAERFGLAQLHQLRGRISRSSHTGHVCVFTSGEQNPDEIERLKTFETVHDGFELAEADFKLRGPGDVLGWRQSGMPAMRIADIVEDIDVLQVARQIAQDIIDQDPKLESESYQSLRKQMMRRYASTLNVGDVT</sequence>
<dbReference type="Pfam" id="PF00271">
    <property type="entry name" value="Helicase_C"/>
    <property type="match status" value="1"/>
</dbReference>
<evidence type="ECO:0000259" key="9">
    <source>
        <dbReference type="PROSITE" id="PS51192"/>
    </source>
</evidence>
<dbReference type="AlphaFoldDB" id="A0A517SX47"/>
<dbReference type="InterPro" id="IPR045562">
    <property type="entry name" value="RecG_dom3_C"/>
</dbReference>
<dbReference type="SUPFAM" id="SSF50249">
    <property type="entry name" value="Nucleic acid-binding proteins"/>
    <property type="match status" value="1"/>
</dbReference>
<keyword evidence="3 11" id="KW-0378">Hydrolase</keyword>
<keyword evidence="12" id="KW-1185">Reference proteome</keyword>
<dbReference type="Proteomes" id="UP000315003">
    <property type="component" value="Chromosome"/>
</dbReference>
<dbReference type="GO" id="GO:0005524">
    <property type="term" value="F:ATP binding"/>
    <property type="evidence" value="ECO:0007669"/>
    <property type="project" value="UniProtKB-KW"/>
</dbReference>
<evidence type="ECO:0000256" key="2">
    <source>
        <dbReference type="ARBA" id="ARBA00022763"/>
    </source>
</evidence>
<dbReference type="Pfam" id="PF19833">
    <property type="entry name" value="RecG_dom3_C"/>
    <property type="match status" value="1"/>
</dbReference>
<evidence type="ECO:0000313" key="11">
    <source>
        <dbReference type="EMBL" id="QDT60720.1"/>
    </source>
</evidence>